<name>A0A2N7PPL5_9BACT</name>
<dbReference type="Proteomes" id="UP000235619">
    <property type="component" value="Unassembled WGS sequence"/>
</dbReference>
<evidence type="ECO:0000313" key="2">
    <source>
        <dbReference type="EMBL" id="PMP68273.1"/>
    </source>
</evidence>
<dbReference type="EMBL" id="PNIK01000026">
    <property type="protein sequence ID" value="PMP68273.1"/>
    <property type="molecule type" value="Genomic_DNA"/>
</dbReference>
<dbReference type="AlphaFoldDB" id="A0A2N7PPL5"/>
<reference evidence="4 5" key="1">
    <citation type="submission" date="2018-01" db="EMBL/GenBank/DDBJ databases">
        <title>Metagenomic assembled genomes from two thermal pools in the Uzon Caldera, Kamchatka, Russia.</title>
        <authorList>
            <person name="Wilkins L."/>
            <person name="Ettinger C."/>
        </authorList>
    </citation>
    <scope>NUCLEOTIDE SEQUENCE [LARGE SCALE GENOMIC DNA]</scope>
    <source>
        <strain evidence="3">ARK-04</strain>
        <strain evidence="2">ZAV-08</strain>
    </source>
</reference>
<evidence type="ECO:0000313" key="4">
    <source>
        <dbReference type="Proteomes" id="UP000235460"/>
    </source>
</evidence>
<feature type="transmembrane region" description="Helical" evidence="1">
    <location>
        <begin position="185"/>
        <end position="215"/>
    </location>
</feature>
<evidence type="ECO:0000256" key="1">
    <source>
        <dbReference type="SAM" id="Phobius"/>
    </source>
</evidence>
<evidence type="ECO:0000313" key="5">
    <source>
        <dbReference type="Proteomes" id="UP000235619"/>
    </source>
</evidence>
<protein>
    <recommendedName>
        <fullName evidence="6">DUF996 domain-containing protein</fullName>
    </recommendedName>
</protein>
<dbReference type="Proteomes" id="UP000235460">
    <property type="component" value="Unassembled WGS sequence"/>
</dbReference>
<proteinExistence type="predicted"/>
<evidence type="ECO:0008006" key="6">
    <source>
        <dbReference type="Google" id="ProtNLM"/>
    </source>
</evidence>
<keyword evidence="1" id="KW-0812">Transmembrane</keyword>
<organism evidence="2 4">
    <name type="scientific">Thermodesulfobacterium geofontis</name>
    <dbReference type="NCBI Taxonomy" id="1295609"/>
    <lineage>
        <taxon>Bacteria</taxon>
        <taxon>Pseudomonadati</taxon>
        <taxon>Thermodesulfobacteriota</taxon>
        <taxon>Thermodesulfobacteria</taxon>
        <taxon>Thermodesulfobacteriales</taxon>
        <taxon>Thermodesulfobacteriaceae</taxon>
        <taxon>Thermodesulfobacterium</taxon>
    </lineage>
</organism>
<keyword evidence="1" id="KW-1133">Transmembrane helix</keyword>
<gene>
    <name evidence="3" type="ORF">C0169_03735</name>
    <name evidence="2" type="ORF">C0190_01755</name>
</gene>
<dbReference type="InterPro" id="IPR010397">
    <property type="entry name" value="DUF996"/>
</dbReference>
<dbReference type="Pfam" id="PF06195">
    <property type="entry name" value="DUF996"/>
    <property type="match status" value="1"/>
</dbReference>
<dbReference type="EMBL" id="PNJD01000226">
    <property type="protein sequence ID" value="PMP97190.1"/>
    <property type="molecule type" value="Genomic_DNA"/>
</dbReference>
<accession>A0A2N7PPL5</accession>
<feature type="transmembrane region" description="Helical" evidence="1">
    <location>
        <begin position="138"/>
        <end position="164"/>
    </location>
</feature>
<comment type="caution">
    <text evidence="2">The sequence shown here is derived from an EMBL/GenBank/DDBJ whole genome shotgun (WGS) entry which is preliminary data.</text>
</comment>
<feature type="transmembrane region" description="Helical" evidence="1">
    <location>
        <begin position="51"/>
        <end position="84"/>
    </location>
</feature>
<keyword evidence="1" id="KW-0472">Membrane</keyword>
<sequence>MCFKKGFRGIGDFLKVGGLKMTKIKICKTLNNHDNLLGGKFMNESLSTSKLLGGIGAILLVLTITPYLGAISGLVGIILILISLNMFSKIYSDPQIFRNALISFVLAIISGFVVILIVGITFFSLFTMMGPFSYPSHMFSSIGIGTIFAFIIIYLLLIISAYYLKTSFTLLSSYTGVNLFRTGGLWYFIGTILTIVIIGILINLVAWILIAVAFFTTPEEVKSSV</sequence>
<evidence type="ECO:0000313" key="3">
    <source>
        <dbReference type="EMBL" id="PMP97190.1"/>
    </source>
</evidence>
<feature type="transmembrane region" description="Helical" evidence="1">
    <location>
        <begin position="96"/>
        <end position="126"/>
    </location>
</feature>